<sequence length="434" mass="47343">MTSEDVKTSESAVSKFVNLAEEAKLAKEEIKPTKYQVYNVGKSLIAGGVAGGVSRTAVAPLERLKILLQVQNPHNIKYNGTVQGLKYIWRTEGFRGLFKGNGTNCARIVPNSAVKFFSYEQASKGILYLYQQQSGNDDAQLTPLLRLGAGACAGIIAMSATYPMDMVRGRLTVQTENSPYQYRGISHALSTVLRQEGFRGLYKGWLPSVIGVVPYVGLNFAVYESLKDWLIKSKPFGLVDDNDLGIVTRLACGAAAGTVGQTVAYPLDVIRRRMQMVGWANASSIVAGDGRNRAPLEYTGMIDAFRKTVRHEGFRALYKGLVPNSVKVVPSIAIAFVTYEQVKDIMGSPPPRAKEAKCFKSARGQCTRAYAQMAFPTTFRAYGIFARRPIFTVESISSGTGRIGTIITFIIADMIDAPLRAAPPEALLSKWALP</sequence>
<evidence type="ECO:0000256" key="8">
    <source>
        <dbReference type="ARBA" id="ARBA00023128"/>
    </source>
</evidence>
<dbReference type="Proteomes" id="UP000834106">
    <property type="component" value="Chromosome 22"/>
</dbReference>
<dbReference type="AlphaFoldDB" id="A0AAD2AE26"/>
<keyword evidence="6" id="KW-0999">Mitochondrion inner membrane</keyword>
<evidence type="ECO:0000256" key="1">
    <source>
        <dbReference type="ARBA" id="ARBA00004448"/>
    </source>
</evidence>
<evidence type="ECO:0000256" key="7">
    <source>
        <dbReference type="ARBA" id="ARBA00022989"/>
    </source>
</evidence>
<dbReference type="PROSITE" id="PS50920">
    <property type="entry name" value="SOLCAR"/>
    <property type="match status" value="3"/>
</dbReference>
<dbReference type="GO" id="GO:0055085">
    <property type="term" value="P:transmembrane transport"/>
    <property type="evidence" value="ECO:0007669"/>
    <property type="project" value="InterPro"/>
</dbReference>
<organism evidence="12 13">
    <name type="scientific">Fraxinus pennsylvanica</name>
    <dbReference type="NCBI Taxonomy" id="56036"/>
    <lineage>
        <taxon>Eukaryota</taxon>
        <taxon>Viridiplantae</taxon>
        <taxon>Streptophyta</taxon>
        <taxon>Embryophyta</taxon>
        <taxon>Tracheophyta</taxon>
        <taxon>Spermatophyta</taxon>
        <taxon>Magnoliopsida</taxon>
        <taxon>eudicotyledons</taxon>
        <taxon>Gunneridae</taxon>
        <taxon>Pentapetalae</taxon>
        <taxon>asterids</taxon>
        <taxon>lamiids</taxon>
        <taxon>Lamiales</taxon>
        <taxon>Oleaceae</taxon>
        <taxon>Oleeae</taxon>
        <taxon>Fraxinus</taxon>
    </lineage>
</organism>
<dbReference type="EMBL" id="OU503057">
    <property type="protein sequence ID" value="CAI9785959.1"/>
    <property type="molecule type" value="Genomic_DNA"/>
</dbReference>
<dbReference type="InterPro" id="IPR002067">
    <property type="entry name" value="MCP"/>
</dbReference>
<comment type="similarity">
    <text evidence="2 11">Belongs to the mitochondrial carrier (TC 2.A.29) family.</text>
</comment>
<evidence type="ECO:0000256" key="6">
    <source>
        <dbReference type="ARBA" id="ARBA00022792"/>
    </source>
</evidence>
<evidence type="ECO:0000256" key="11">
    <source>
        <dbReference type="RuleBase" id="RU000488"/>
    </source>
</evidence>
<gene>
    <name evidence="12" type="ORF">FPE_LOCUS33389</name>
</gene>
<evidence type="ECO:0000256" key="9">
    <source>
        <dbReference type="ARBA" id="ARBA00023136"/>
    </source>
</evidence>
<comment type="subcellular location">
    <subcellularLocation>
        <location evidence="1">Mitochondrion inner membrane</location>
        <topology evidence="1">Multi-pass membrane protein</topology>
    </subcellularLocation>
</comment>
<dbReference type="FunFam" id="1.50.40.10:FF:000116">
    <property type="entry name" value="Mitochondrial substrate carrier"/>
    <property type="match status" value="1"/>
</dbReference>
<evidence type="ECO:0000256" key="4">
    <source>
        <dbReference type="ARBA" id="ARBA00022692"/>
    </source>
</evidence>
<evidence type="ECO:0000313" key="12">
    <source>
        <dbReference type="EMBL" id="CAI9785959.1"/>
    </source>
</evidence>
<dbReference type="GO" id="GO:0005743">
    <property type="term" value="C:mitochondrial inner membrane"/>
    <property type="evidence" value="ECO:0007669"/>
    <property type="project" value="UniProtKB-SubCell"/>
</dbReference>
<dbReference type="Pfam" id="PF00153">
    <property type="entry name" value="Mito_carr"/>
    <property type="match status" value="3"/>
</dbReference>
<feature type="repeat" description="Solcar" evidence="10">
    <location>
        <begin position="38"/>
        <end position="125"/>
    </location>
</feature>
<evidence type="ECO:0008006" key="14">
    <source>
        <dbReference type="Google" id="ProtNLM"/>
    </source>
</evidence>
<evidence type="ECO:0000256" key="10">
    <source>
        <dbReference type="PROSITE-ProRule" id="PRU00282"/>
    </source>
</evidence>
<evidence type="ECO:0000313" key="13">
    <source>
        <dbReference type="Proteomes" id="UP000834106"/>
    </source>
</evidence>
<dbReference type="SUPFAM" id="SSF103506">
    <property type="entry name" value="Mitochondrial carrier"/>
    <property type="match status" value="1"/>
</dbReference>
<dbReference type="InterPro" id="IPR023395">
    <property type="entry name" value="MCP_dom_sf"/>
</dbReference>
<keyword evidence="13" id="KW-1185">Reference proteome</keyword>
<keyword evidence="5" id="KW-0677">Repeat</keyword>
<keyword evidence="3 11" id="KW-0813">Transport</keyword>
<dbReference type="InterPro" id="IPR018108">
    <property type="entry name" value="MCP_transmembrane"/>
</dbReference>
<keyword evidence="8" id="KW-0496">Mitochondrion</keyword>
<keyword evidence="7" id="KW-1133">Transmembrane helix</keyword>
<dbReference type="PRINTS" id="PR00926">
    <property type="entry name" value="MITOCARRIER"/>
</dbReference>
<evidence type="ECO:0000256" key="5">
    <source>
        <dbReference type="ARBA" id="ARBA00022737"/>
    </source>
</evidence>
<dbReference type="Gene3D" id="1.50.40.10">
    <property type="entry name" value="Mitochondrial carrier domain"/>
    <property type="match status" value="1"/>
</dbReference>
<feature type="repeat" description="Solcar" evidence="10">
    <location>
        <begin position="244"/>
        <end position="345"/>
    </location>
</feature>
<reference evidence="12" key="1">
    <citation type="submission" date="2023-05" db="EMBL/GenBank/DDBJ databases">
        <authorList>
            <person name="Huff M."/>
        </authorList>
    </citation>
    <scope>NUCLEOTIDE SEQUENCE</scope>
</reference>
<name>A0AAD2AE26_9LAMI</name>
<keyword evidence="9 10" id="KW-0472">Membrane</keyword>
<protein>
    <recommendedName>
        <fullName evidence="14">Mitochondrial carrier protein</fullName>
    </recommendedName>
</protein>
<evidence type="ECO:0000256" key="2">
    <source>
        <dbReference type="ARBA" id="ARBA00006375"/>
    </source>
</evidence>
<feature type="repeat" description="Solcar" evidence="10">
    <location>
        <begin position="141"/>
        <end position="229"/>
    </location>
</feature>
<keyword evidence="4 10" id="KW-0812">Transmembrane</keyword>
<dbReference type="PANTHER" id="PTHR24089">
    <property type="entry name" value="SOLUTE CARRIER FAMILY 25"/>
    <property type="match status" value="1"/>
</dbReference>
<proteinExistence type="inferred from homology"/>
<evidence type="ECO:0000256" key="3">
    <source>
        <dbReference type="ARBA" id="ARBA00022448"/>
    </source>
</evidence>
<accession>A0AAD2AE26</accession>